<dbReference type="KEGG" id="cjap:GWK36_04590"/>
<proteinExistence type="predicted"/>
<name>A0A6G7VBE0_9GAMM</name>
<evidence type="ECO:0000313" key="1">
    <source>
        <dbReference type="EMBL" id="QIK37379.1"/>
    </source>
</evidence>
<protein>
    <submittedName>
        <fullName evidence="1">YkgJ family cysteine cluster protein</fullName>
    </submittedName>
</protein>
<keyword evidence="2" id="KW-1185">Reference proteome</keyword>
<dbReference type="Pfam" id="PF03692">
    <property type="entry name" value="CxxCxxCC"/>
    <property type="match status" value="1"/>
</dbReference>
<dbReference type="EMBL" id="CP048029">
    <property type="protein sequence ID" value="QIK37379.1"/>
    <property type="molecule type" value="Genomic_DNA"/>
</dbReference>
<reference evidence="2" key="1">
    <citation type="submission" date="2020-01" db="EMBL/GenBank/DDBJ databases">
        <title>Caldichromatium gen. nov., sp. nov., a thermophilic purple sulfur bacterium member of the family Chromatiaceae isolated from Nakabusa hot spring, Japan.</title>
        <authorList>
            <person name="Saini M.K."/>
            <person name="Hanada S."/>
            <person name="Tank M."/>
        </authorList>
    </citation>
    <scope>NUCLEOTIDE SEQUENCE [LARGE SCALE GENOMIC DNA]</scope>
    <source>
        <strain evidence="2">No.7</strain>
    </source>
</reference>
<organism evidence="1 2">
    <name type="scientific">Caldichromatium japonicum</name>
    <dbReference type="NCBI Taxonomy" id="2699430"/>
    <lineage>
        <taxon>Bacteria</taxon>
        <taxon>Pseudomonadati</taxon>
        <taxon>Pseudomonadota</taxon>
        <taxon>Gammaproteobacteria</taxon>
        <taxon>Chromatiales</taxon>
        <taxon>Chromatiaceae</taxon>
        <taxon>Caldichromatium</taxon>
    </lineage>
</organism>
<dbReference type="RefSeq" id="WP_166270146.1">
    <property type="nucleotide sequence ID" value="NZ_CP048029.1"/>
</dbReference>
<dbReference type="AlphaFoldDB" id="A0A6G7VBE0"/>
<gene>
    <name evidence="1" type="ORF">GWK36_04590</name>
</gene>
<sequence length="95" mass="10671">MTAALDTSVTCESCAALCCRLEVICPTETGIPPHLMTHNPWGMRVMRRLDDGWCAALDRDCLLCRIYEQRPEVCRAFAMGGPECLAERNTPWPSR</sequence>
<dbReference type="Proteomes" id="UP000502699">
    <property type="component" value="Chromosome"/>
</dbReference>
<accession>A0A6G7VBE0</accession>
<dbReference type="InterPro" id="IPR005358">
    <property type="entry name" value="Puta_zinc/iron-chelating_dom"/>
</dbReference>
<evidence type="ECO:0000313" key="2">
    <source>
        <dbReference type="Proteomes" id="UP000502699"/>
    </source>
</evidence>